<dbReference type="NCBIfam" id="TIGR02212">
    <property type="entry name" value="lolCE"/>
    <property type="match status" value="1"/>
</dbReference>
<sequence>MVSLPIRLGYKYFRSKKGGLISLTSGIAITALAIAVSALIIVTSVMNGLEKELQDRILGVVPHVLIHSDKPINHYELIVDELEKDSDVLKASPYIQLQALASHGTKSRGIMLTGIDSYKEKDMSILPNFIIAGSLDSVNDGNNIVIGNWLASFLGVSLGDTITITTTNIRTTLIGSFPRSINLTVSGIFELKAELDQSLVLTSHQLAQIIDNKKDATQSIRVKVKDLFEAQAIANELSFNLSSEKQYFVGSSWKRTHGTLFRAVQMEKLITSLLLFLIVIVASFIILSTVIMTVKSKEREIGILKTIGASNNQLVLIFIFQGALISFIGIVLGVVFGLIGTWNVANLVSFIESILQRNLLDQYFINYFPYSIDPSQIAVICAISFALSILATLVPAFKVSKLDPSEILRYE</sequence>
<dbReference type="GO" id="GO:0044874">
    <property type="term" value="P:lipoprotein localization to outer membrane"/>
    <property type="evidence" value="ECO:0007669"/>
    <property type="project" value="TreeGrafter"/>
</dbReference>
<evidence type="ECO:0000256" key="8">
    <source>
        <dbReference type="SAM" id="Phobius"/>
    </source>
</evidence>
<dbReference type="InterPro" id="IPR003838">
    <property type="entry name" value="ABC3_permease_C"/>
</dbReference>
<dbReference type="InterPro" id="IPR051447">
    <property type="entry name" value="Lipoprotein-release_system"/>
</dbReference>
<comment type="caution">
    <text evidence="11">The sequence shown here is derived from an EMBL/GenBank/DDBJ whole genome shotgun (WGS) entry which is preliminary data.</text>
</comment>
<dbReference type="Pfam" id="PF02687">
    <property type="entry name" value="FtsX"/>
    <property type="match status" value="1"/>
</dbReference>
<keyword evidence="7 8" id="KW-0472">Membrane</keyword>
<keyword evidence="4" id="KW-1003">Cell membrane</keyword>
<keyword evidence="5 8" id="KW-0812">Transmembrane</keyword>
<evidence type="ECO:0000259" key="9">
    <source>
        <dbReference type="Pfam" id="PF02687"/>
    </source>
</evidence>
<feature type="transmembrane region" description="Helical" evidence="8">
    <location>
        <begin position="314"/>
        <end position="339"/>
    </location>
</feature>
<dbReference type="InterPro" id="IPR025857">
    <property type="entry name" value="MacB_PCD"/>
</dbReference>
<comment type="similarity">
    <text evidence="2">Belongs to the ABC-4 integral membrane protein family. LolC/E subfamily.</text>
</comment>
<accession>A0A937J6B6</accession>
<protein>
    <submittedName>
        <fullName evidence="11">Lipoprotein-releasing ABC transporter permease subunit</fullName>
    </submittedName>
</protein>
<reference evidence="11" key="1">
    <citation type="submission" date="2020-10" db="EMBL/GenBank/DDBJ databases">
        <title>Microbiome of the Black Sea water column analyzed by genome centric metagenomics.</title>
        <authorList>
            <person name="Cabello-Yeves P.J."/>
            <person name="Callieri C."/>
            <person name="Picazo A."/>
            <person name="Mehrshad M."/>
            <person name="Haro-Moreno J.M."/>
            <person name="Roda-Garcia J."/>
            <person name="Dzembekova N."/>
            <person name="Slabakova V."/>
            <person name="Slabakova N."/>
            <person name="Moncheva S."/>
            <person name="Rodriguez-Valera F."/>
        </authorList>
    </citation>
    <scope>NUCLEOTIDE SEQUENCE</scope>
    <source>
        <strain evidence="11">BS30m-G43</strain>
    </source>
</reference>
<evidence type="ECO:0000256" key="3">
    <source>
        <dbReference type="ARBA" id="ARBA00022448"/>
    </source>
</evidence>
<organism evidence="11 12">
    <name type="scientific">SAR86 cluster bacterium</name>
    <dbReference type="NCBI Taxonomy" id="2030880"/>
    <lineage>
        <taxon>Bacteria</taxon>
        <taxon>Pseudomonadati</taxon>
        <taxon>Pseudomonadota</taxon>
        <taxon>Gammaproteobacteria</taxon>
        <taxon>SAR86 cluster</taxon>
    </lineage>
</organism>
<proteinExistence type="inferred from homology"/>
<feature type="domain" description="ABC3 transporter permease C-terminal" evidence="9">
    <location>
        <begin position="273"/>
        <end position="404"/>
    </location>
</feature>
<evidence type="ECO:0000256" key="7">
    <source>
        <dbReference type="ARBA" id="ARBA00023136"/>
    </source>
</evidence>
<evidence type="ECO:0000256" key="4">
    <source>
        <dbReference type="ARBA" id="ARBA00022475"/>
    </source>
</evidence>
<comment type="subcellular location">
    <subcellularLocation>
        <location evidence="1">Cell membrane</location>
        <topology evidence="1">Multi-pass membrane protein</topology>
    </subcellularLocation>
</comment>
<feature type="transmembrane region" description="Helical" evidence="8">
    <location>
        <begin position="20"/>
        <end position="46"/>
    </location>
</feature>
<gene>
    <name evidence="11" type="ORF">ISR29_00990</name>
</gene>
<evidence type="ECO:0000256" key="6">
    <source>
        <dbReference type="ARBA" id="ARBA00022989"/>
    </source>
</evidence>
<evidence type="ECO:0000256" key="2">
    <source>
        <dbReference type="ARBA" id="ARBA00005236"/>
    </source>
</evidence>
<dbReference type="PANTHER" id="PTHR30489">
    <property type="entry name" value="LIPOPROTEIN-RELEASING SYSTEM TRANSMEMBRANE PROTEIN LOLE"/>
    <property type="match status" value="1"/>
</dbReference>
<dbReference type="EMBL" id="JADHSG010000001">
    <property type="protein sequence ID" value="MBL6902762.1"/>
    <property type="molecule type" value="Genomic_DNA"/>
</dbReference>
<dbReference type="GO" id="GO:0042953">
    <property type="term" value="P:lipoprotein transport"/>
    <property type="evidence" value="ECO:0007669"/>
    <property type="project" value="InterPro"/>
</dbReference>
<dbReference type="GO" id="GO:0098797">
    <property type="term" value="C:plasma membrane protein complex"/>
    <property type="evidence" value="ECO:0007669"/>
    <property type="project" value="TreeGrafter"/>
</dbReference>
<evidence type="ECO:0000256" key="5">
    <source>
        <dbReference type="ARBA" id="ARBA00022692"/>
    </source>
</evidence>
<dbReference type="Proteomes" id="UP000705230">
    <property type="component" value="Unassembled WGS sequence"/>
</dbReference>
<evidence type="ECO:0000256" key="1">
    <source>
        <dbReference type="ARBA" id="ARBA00004651"/>
    </source>
</evidence>
<evidence type="ECO:0000259" key="10">
    <source>
        <dbReference type="Pfam" id="PF12704"/>
    </source>
</evidence>
<keyword evidence="11" id="KW-0449">Lipoprotein</keyword>
<keyword evidence="6 8" id="KW-1133">Transmembrane helix</keyword>
<evidence type="ECO:0000313" key="12">
    <source>
        <dbReference type="Proteomes" id="UP000705230"/>
    </source>
</evidence>
<feature type="transmembrane region" description="Helical" evidence="8">
    <location>
        <begin position="269"/>
        <end position="294"/>
    </location>
</feature>
<evidence type="ECO:0000313" key="11">
    <source>
        <dbReference type="EMBL" id="MBL6902762.1"/>
    </source>
</evidence>
<feature type="transmembrane region" description="Helical" evidence="8">
    <location>
        <begin position="377"/>
        <end position="397"/>
    </location>
</feature>
<dbReference type="AlphaFoldDB" id="A0A937J6B6"/>
<feature type="domain" description="MacB-like periplasmic core" evidence="10">
    <location>
        <begin position="25"/>
        <end position="237"/>
    </location>
</feature>
<dbReference type="Pfam" id="PF12704">
    <property type="entry name" value="MacB_PCD"/>
    <property type="match status" value="1"/>
</dbReference>
<dbReference type="PANTHER" id="PTHR30489:SF0">
    <property type="entry name" value="LIPOPROTEIN-RELEASING SYSTEM TRANSMEMBRANE PROTEIN LOLE"/>
    <property type="match status" value="1"/>
</dbReference>
<name>A0A937J6B6_9GAMM</name>
<keyword evidence="3" id="KW-0813">Transport</keyword>
<dbReference type="InterPro" id="IPR011925">
    <property type="entry name" value="LolCE_TM"/>
</dbReference>